<dbReference type="PROSITE" id="PS00211">
    <property type="entry name" value="ABC_TRANSPORTER_1"/>
    <property type="match status" value="1"/>
</dbReference>
<dbReference type="Pfam" id="PF00005">
    <property type="entry name" value="ABC_tran"/>
    <property type="match status" value="1"/>
</dbReference>
<dbReference type="GO" id="GO:0005886">
    <property type="term" value="C:plasma membrane"/>
    <property type="evidence" value="ECO:0007669"/>
    <property type="project" value="UniProtKB-SubCell"/>
</dbReference>
<protein>
    <submittedName>
        <fullName evidence="11">Metal ABC transporter permease</fullName>
    </submittedName>
</protein>
<sequence length="595" mass="66365">MRRGFSTPNENDSFNISVFKKVWPYLLEYKQRIIFAFVCLLSAKLASVLLPFILKYTVDALNGEHEQQIALLSVPLALVAAYGLVRFANVVFSELRDMLFGRVTERAMRRIGLQVFSHIHHLDLEFHLSRKTGGLARDIERGVSGISFVMRFFVFNIGPTLIELAFVIGILSYNYGIKYALVIALAVFAYVLFTVKVTNWRLKFIRDANQADNLSNSRALDSLLNFETVKYFNNERHEEQSYDQALSDWETARRNNRLSLFTLNGGQALIIALSMTTMLAFAALDVQQGSMTIGDFVLVNAFMMQVFMPLNFLGFVYREIKGSLTNIENMFSLLAQTSPVQQAEDAQLLSIEQAEVRFENVCFSYKSGREILNNLSFVVPGGKKVAIVGPSGAGKSTITKLLYCFYNLNQGRILIDGQATESLTFDSVRQQIGIVPQDTVLFNTSILENVRYGNLNASDEHVLQAIKDAQLAQFIASLPEGVNTEVGERGLKLSGGEKQRVAIARTLLKNSAIFIFDEATSSLDSHNEAAIMATLQSVSKGRTTLVIAHRLSTIIDADAILFLDQGQLKEQGTHTQLLAQNGAYAALWRAQSNQH</sequence>
<evidence type="ECO:0000256" key="8">
    <source>
        <dbReference type="SAM" id="Phobius"/>
    </source>
</evidence>
<feature type="transmembrane region" description="Helical" evidence="8">
    <location>
        <begin position="33"/>
        <end position="54"/>
    </location>
</feature>
<dbReference type="CDD" id="cd18582">
    <property type="entry name" value="ABC_6TM_ATM1_ABCB7"/>
    <property type="match status" value="1"/>
</dbReference>
<evidence type="ECO:0000256" key="7">
    <source>
        <dbReference type="ARBA" id="ARBA00023136"/>
    </source>
</evidence>
<gene>
    <name evidence="11" type="ORF">B1199_03635</name>
</gene>
<evidence type="ECO:0000256" key="3">
    <source>
        <dbReference type="ARBA" id="ARBA00022692"/>
    </source>
</evidence>
<organism evidence="11 12">
    <name type="scientific">Pseudoalteromonas ulvae</name>
    <dbReference type="NCBI Taxonomy" id="107327"/>
    <lineage>
        <taxon>Bacteria</taxon>
        <taxon>Pseudomonadati</taxon>
        <taxon>Pseudomonadota</taxon>
        <taxon>Gammaproteobacteria</taxon>
        <taxon>Alteromonadales</taxon>
        <taxon>Pseudoalteromonadaceae</taxon>
        <taxon>Pseudoalteromonas</taxon>
    </lineage>
</organism>
<keyword evidence="5" id="KW-0067">ATP-binding</keyword>
<keyword evidence="7 8" id="KW-0472">Membrane</keyword>
<dbReference type="GO" id="GO:0140359">
    <property type="term" value="F:ABC-type transporter activity"/>
    <property type="evidence" value="ECO:0007669"/>
    <property type="project" value="InterPro"/>
</dbReference>
<feature type="transmembrane region" description="Helical" evidence="8">
    <location>
        <begin position="69"/>
        <end position="92"/>
    </location>
</feature>
<dbReference type="InterPro" id="IPR011527">
    <property type="entry name" value="ABC1_TM_dom"/>
</dbReference>
<evidence type="ECO:0000256" key="5">
    <source>
        <dbReference type="ARBA" id="ARBA00022840"/>
    </source>
</evidence>
<proteinExistence type="predicted"/>
<keyword evidence="6 8" id="KW-1133">Transmembrane helix</keyword>
<dbReference type="InterPro" id="IPR036640">
    <property type="entry name" value="ABC1_TM_sf"/>
</dbReference>
<keyword evidence="12" id="KW-1185">Reference proteome</keyword>
<dbReference type="PANTHER" id="PTHR24221:SF632">
    <property type="entry name" value="ATP-DEPENDENT LIPID A-CORE FLIPPASE"/>
    <property type="match status" value="1"/>
</dbReference>
<dbReference type="InterPro" id="IPR027417">
    <property type="entry name" value="P-loop_NTPase"/>
</dbReference>
<evidence type="ECO:0000259" key="10">
    <source>
        <dbReference type="PROSITE" id="PS50929"/>
    </source>
</evidence>
<dbReference type="OrthoDB" id="9782586at2"/>
<evidence type="ECO:0000259" key="9">
    <source>
        <dbReference type="PROSITE" id="PS50893"/>
    </source>
</evidence>
<dbReference type="AlphaFoldDB" id="A0A244CUR6"/>
<dbReference type="PROSITE" id="PS50893">
    <property type="entry name" value="ABC_TRANSPORTER_2"/>
    <property type="match status" value="1"/>
</dbReference>
<dbReference type="InterPro" id="IPR003439">
    <property type="entry name" value="ABC_transporter-like_ATP-bd"/>
</dbReference>
<dbReference type="GO" id="GO:0016887">
    <property type="term" value="F:ATP hydrolysis activity"/>
    <property type="evidence" value="ECO:0007669"/>
    <property type="project" value="InterPro"/>
</dbReference>
<dbReference type="InterPro" id="IPR017871">
    <property type="entry name" value="ABC_transporter-like_CS"/>
</dbReference>
<dbReference type="Pfam" id="PF00664">
    <property type="entry name" value="ABC_membrane"/>
    <property type="match status" value="1"/>
</dbReference>
<dbReference type="PROSITE" id="PS50929">
    <property type="entry name" value="ABC_TM1F"/>
    <property type="match status" value="1"/>
</dbReference>
<dbReference type="SUPFAM" id="SSF90123">
    <property type="entry name" value="ABC transporter transmembrane region"/>
    <property type="match status" value="1"/>
</dbReference>
<feature type="transmembrane region" description="Helical" evidence="8">
    <location>
        <begin position="177"/>
        <end position="195"/>
    </location>
</feature>
<reference evidence="11 12" key="1">
    <citation type="submission" date="2017-02" db="EMBL/GenBank/DDBJ databases">
        <title>Pseudoalteromonas ulvae TC14 Genome.</title>
        <authorList>
            <person name="Molmeret M."/>
        </authorList>
    </citation>
    <scope>NUCLEOTIDE SEQUENCE [LARGE SCALE GENOMIC DNA]</scope>
    <source>
        <strain evidence="11">TC14</strain>
    </source>
</reference>
<dbReference type="InterPro" id="IPR039421">
    <property type="entry name" value="Type_1_exporter"/>
</dbReference>
<comment type="caution">
    <text evidence="11">The sequence shown here is derived from an EMBL/GenBank/DDBJ whole genome shotgun (WGS) entry which is preliminary data.</text>
</comment>
<dbReference type="InterPro" id="IPR003593">
    <property type="entry name" value="AAA+_ATPase"/>
</dbReference>
<dbReference type="EMBL" id="MWPV01000001">
    <property type="protein sequence ID" value="OUL59372.1"/>
    <property type="molecule type" value="Genomic_DNA"/>
</dbReference>
<keyword evidence="4" id="KW-0547">Nucleotide-binding</keyword>
<keyword evidence="3 8" id="KW-0812">Transmembrane</keyword>
<feature type="transmembrane region" description="Helical" evidence="8">
    <location>
        <begin position="148"/>
        <end position="171"/>
    </location>
</feature>
<feature type="transmembrane region" description="Helical" evidence="8">
    <location>
        <begin position="296"/>
        <end position="317"/>
    </location>
</feature>
<dbReference type="GO" id="GO:0005524">
    <property type="term" value="F:ATP binding"/>
    <property type="evidence" value="ECO:0007669"/>
    <property type="project" value="UniProtKB-KW"/>
</dbReference>
<dbReference type="Gene3D" id="1.20.1560.10">
    <property type="entry name" value="ABC transporter type 1, transmembrane domain"/>
    <property type="match status" value="1"/>
</dbReference>
<feature type="domain" description="ABC transmembrane type-1" evidence="10">
    <location>
        <begin position="34"/>
        <end position="322"/>
    </location>
</feature>
<evidence type="ECO:0000256" key="6">
    <source>
        <dbReference type="ARBA" id="ARBA00022989"/>
    </source>
</evidence>
<evidence type="ECO:0000313" key="11">
    <source>
        <dbReference type="EMBL" id="OUL59372.1"/>
    </source>
</evidence>
<accession>A0A244CUR6</accession>
<keyword evidence="2" id="KW-0813">Transport</keyword>
<feature type="domain" description="ABC transporter" evidence="9">
    <location>
        <begin position="356"/>
        <end position="590"/>
    </location>
</feature>
<evidence type="ECO:0000256" key="4">
    <source>
        <dbReference type="ARBA" id="ARBA00022741"/>
    </source>
</evidence>
<dbReference type="RefSeq" id="WP_086742762.1">
    <property type="nucleotide sequence ID" value="NZ_MWPV01000001.1"/>
</dbReference>
<dbReference type="GO" id="GO:0034040">
    <property type="term" value="F:ATPase-coupled lipid transmembrane transporter activity"/>
    <property type="evidence" value="ECO:0007669"/>
    <property type="project" value="TreeGrafter"/>
</dbReference>
<evidence type="ECO:0000256" key="1">
    <source>
        <dbReference type="ARBA" id="ARBA00004651"/>
    </source>
</evidence>
<feature type="transmembrane region" description="Helical" evidence="8">
    <location>
        <begin position="261"/>
        <end position="284"/>
    </location>
</feature>
<evidence type="ECO:0000256" key="2">
    <source>
        <dbReference type="ARBA" id="ARBA00022448"/>
    </source>
</evidence>
<evidence type="ECO:0000313" key="12">
    <source>
        <dbReference type="Proteomes" id="UP000194841"/>
    </source>
</evidence>
<dbReference type="FunFam" id="3.40.50.300:FF:000287">
    <property type="entry name" value="Multidrug ABC transporter ATP-binding protein"/>
    <property type="match status" value="1"/>
</dbReference>
<dbReference type="Proteomes" id="UP000194841">
    <property type="component" value="Unassembled WGS sequence"/>
</dbReference>
<dbReference type="Gene3D" id="3.40.50.300">
    <property type="entry name" value="P-loop containing nucleotide triphosphate hydrolases"/>
    <property type="match status" value="1"/>
</dbReference>
<name>A0A244CUR6_PSEDV</name>
<dbReference type="SMART" id="SM00382">
    <property type="entry name" value="AAA"/>
    <property type="match status" value="1"/>
</dbReference>
<comment type="subcellular location">
    <subcellularLocation>
        <location evidence="1">Cell membrane</location>
        <topology evidence="1">Multi-pass membrane protein</topology>
    </subcellularLocation>
</comment>
<dbReference type="SUPFAM" id="SSF52540">
    <property type="entry name" value="P-loop containing nucleoside triphosphate hydrolases"/>
    <property type="match status" value="1"/>
</dbReference>
<dbReference type="PANTHER" id="PTHR24221">
    <property type="entry name" value="ATP-BINDING CASSETTE SUB-FAMILY B"/>
    <property type="match status" value="1"/>
</dbReference>